<name>A0A0F9PUG9_9ZZZZ</name>
<protein>
    <recommendedName>
        <fullName evidence="2">Cysteine-rich domain-containing protein</fullName>
    </recommendedName>
</protein>
<evidence type="ECO:0000259" key="2">
    <source>
        <dbReference type="Pfam" id="PF02754"/>
    </source>
</evidence>
<dbReference type="Gene3D" id="3.40.50.11810">
    <property type="match status" value="1"/>
</dbReference>
<accession>A0A0F9PUG9</accession>
<feature type="domain" description="Cysteine-rich" evidence="2">
    <location>
        <begin position="145"/>
        <end position="233"/>
    </location>
</feature>
<comment type="caution">
    <text evidence="3">The sequence shown here is derived from an EMBL/GenBank/DDBJ whole genome shotgun (WGS) entry which is preliminary data.</text>
</comment>
<dbReference type="InterPro" id="IPR004017">
    <property type="entry name" value="Cys_rich_dom"/>
</dbReference>
<organism evidence="3">
    <name type="scientific">marine sediment metagenome</name>
    <dbReference type="NCBI Taxonomy" id="412755"/>
    <lineage>
        <taxon>unclassified sequences</taxon>
        <taxon>metagenomes</taxon>
        <taxon>ecological metagenomes</taxon>
    </lineage>
</organism>
<reference evidence="3" key="1">
    <citation type="journal article" date="2015" name="Nature">
        <title>Complex archaea that bridge the gap between prokaryotes and eukaryotes.</title>
        <authorList>
            <person name="Spang A."/>
            <person name="Saw J.H."/>
            <person name="Jorgensen S.L."/>
            <person name="Zaremba-Niedzwiedzka K."/>
            <person name="Martijn J."/>
            <person name="Lind A.E."/>
            <person name="van Eijk R."/>
            <person name="Schleper C."/>
            <person name="Guy L."/>
            <person name="Ettema T.J."/>
        </authorList>
    </citation>
    <scope>NUCLEOTIDE SEQUENCE</scope>
</reference>
<dbReference type="PANTHER" id="PTHR42947:SF1">
    <property type="entry name" value="COB--COM HETERODISULFIDE REDUCTASE SUBUNIT B 1"/>
    <property type="match status" value="1"/>
</dbReference>
<gene>
    <name evidence="3" type="ORF">LCGC14_0854780</name>
</gene>
<feature type="domain" description="Cysteine-rich" evidence="2">
    <location>
        <begin position="5"/>
        <end position="84"/>
    </location>
</feature>
<evidence type="ECO:0000256" key="1">
    <source>
        <dbReference type="ARBA" id="ARBA00023002"/>
    </source>
</evidence>
<keyword evidence="1" id="KW-0560">Oxidoreductase</keyword>
<sequence>MAYDLFLGCVIPARLPYLETSSRKVFEKLGIKLNDVDGFSCCPDPTGIELLDHKSWLALGARNLSLCNNNGGVISFCSGCVETLKGVNFFINKDSQTKKEVNAILKKVGKKYDGKVEVKHFAQVLFDYIDKVKAYVEKPLVGFKVAVHYGCHYLRPSEIINWDDPFEPITIDALVKTLGAESVDYEMKMECCGNPVEKSDKDLSLLMIDQKFKAIQKAGANCIVVVCPACYQQYEFNQRELNKRNNTNYKFPIFYLSELIALAFGFKPEELGFKFHRIKPNKLFEELNITF</sequence>
<evidence type="ECO:0000313" key="3">
    <source>
        <dbReference type="EMBL" id="KKN28392.1"/>
    </source>
</evidence>
<dbReference type="InterPro" id="IPR051278">
    <property type="entry name" value="HdrB/HdrD_reductase"/>
</dbReference>
<dbReference type="Pfam" id="PF02754">
    <property type="entry name" value="CCG"/>
    <property type="match status" value="2"/>
</dbReference>
<dbReference type="GO" id="GO:0016491">
    <property type="term" value="F:oxidoreductase activity"/>
    <property type="evidence" value="ECO:0007669"/>
    <property type="project" value="UniProtKB-KW"/>
</dbReference>
<dbReference type="AlphaFoldDB" id="A0A0F9PUG9"/>
<proteinExistence type="predicted"/>
<dbReference type="EMBL" id="LAZR01002569">
    <property type="protein sequence ID" value="KKN28392.1"/>
    <property type="molecule type" value="Genomic_DNA"/>
</dbReference>
<dbReference type="Gene3D" id="1.20.1050.140">
    <property type="match status" value="1"/>
</dbReference>
<dbReference type="PANTHER" id="PTHR42947">
    <property type="entry name" value="COB--COM HETERODISULFIDE REDUCTASE SUBUNIT B 1"/>
    <property type="match status" value="1"/>
</dbReference>